<dbReference type="Proteomes" id="UP000325462">
    <property type="component" value="Chromosome"/>
</dbReference>
<accession>A0ABX6BQ98</accession>
<proteinExistence type="predicted"/>
<evidence type="ECO:0000313" key="1">
    <source>
        <dbReference type="EMBL" id="QEX37450.1"/>
    </source>
</evidence>
<dbReference type="EMBL" id="CP041722">
    <property type="protein sequence ID" value="QEX37450.1"/>
    <property type="molecule type" value="Genomic_DNA"/>
</dbReference>
<dbReference type="RefSeq" id="WP_002478748.1">
    <property type="nucleotide sequence ID" value="NZ_CP020761.1"/>
</dbReference>
<keyword evidence="2" id="KW-1185">Reference proteome</keyword>
<gene>
    <name evidence="1" type="ORF">FO454_00400</name>
</gene>
<sequence length="375" mass="45047">MIIVNSNKEERYFNFDYWIEQKFSYEDIDCLQEAASLNNKEKNLLDELNRFYATNILERWYSLKEATYIINNFEFIGYTKIDEPQTNFSIDYVKNISNKIINLTENDTRLSKPKKKKFLKFDQMSYVNMTMINRIIEHRQRKESKIKNIQTRRDVFNISYSDIRNYVNKNNLIINTNSLINYIKINNSNQIKAIDMSILFTNKLSLIKSEIRTCRKDIEDLNSNNNIPRHEKVEMTKSKYVELLLKIKNYEIPILKFNEILTLFSEYESNYRKHNFYYTQIIQKKSAYLLSLFDWSRPQIKNKLIDIEPVAKNDTKLDSIVDWIYQGKINTHGAKTLIIKELNEAKKIYLEKLLLYEYVQLHTQLKRIVSLQNFI</sequence>
<protein>
    <submittedName>
        <fullName evidence="1">Uncharacterized protein</fullName>
    </submittedName>
</protein>
<reference evidence="1 2" key="1">
    <citation type="submission" date="2019-07" db="EMBL/GenBank/DDBJ databases">
        <title>Comparative genome analysis of staphylococcus lugdunensis shows clonal complex-dependent diversity of the putative virulence factor, ess/type vii locus.</title>
        <authorList>
            <person name="Lebeurre J."/>
            <person name="Dahyot S."/>
            <person name="Diene S."/>
            <person name="Paulay A."/>
            <person name="Aubourg M."/>
            <person name="Argemi X."/>
            <person name="Giard J.-C."/>
            <person name="Tournier I."/>
            <person name="Francois P."/>
            <person name="Pestel-Caron M."/>
        </authorList>
    </citation>
    <scope>NUCLEOTIDE SEQUENCE [LARGE SCALE GENOMIC DNA]</scope>
    <source>
        <strain evidence="1 2">SL13</strain>
    </source>
</reference>
<evidence type="ECO:0000313" key="2">
    <source>
        <dbReference type="Proteomes" id="UP000325462"/>
    </source>
</evidence>
<organism evidence="1 2">
    <name type="scientific">Staphylococcus lugdunensis</name>
    <dbReference type="NCBI Taxonomy" id="28035"/>
    <lineage>
        <taxon>Bacteria</taxon>
        <taxon>Bacillati</taxon>
        <taxon>Bacillota</taxon>
        <taxon>Bacilli</taxon>
        <taxon>Bacillales</taxon>
        <taxon>Staphylococcaceae</taxon>
        <taxon>Staphylococcus</taxon>
    </lineage>
</organism>
<name>A0ABX6BQ98_STALU</name>